<evidence type="ECO:0000313" key="7">
    <source>
        <dbReference type="Proteomes" id="UP000007350"/>
    </source>
</evidence>
<proteinExistence type="predicted"/>
<evidence type="ECO:0000256" key="1">
    <source>
        <dbReference type="ARBA" id="ARBA00004141"/>
    </source>
</evidence>
<feature type="transmembrane region" description="Helical" evidence="5">
    <location>
        <begin position="645"/>
        <end position="666"/>
    </location>
</feature>
<dbReference type="GO" id="GO:0022857">
    <property type="term" value="F:transmembrane transporter activity"/>
    <property type="evidence" value="ECO:0007669"/>
    <property type="project" value="InterPro"/>
</dbReference>
<evidence type="ECO:0000256" key="5">
    <source>
        <dbReference type="SAM" id="Phobius"/>
    </source>
</evidence>
<sequence>MSSGLLQHHIPFSFDTETFCFFFFVLPFTFALGFIFQKCDILFLLRVVLFTNKHKYKYILFSDVFEVNTSIPFGDRKKNFSRMNFWPSQTRAAERRKAAGHSPVDEMQRFRMLVCCIFCCICTSLIYAFDLFTTDFSNRFNLSAGDLSTISTVGLVFCYFTIPYGFLYDYSGPFPLLIVSVLTAGVGALCLGLTFDGVITGNVASISVFYALMNISSGVIDVACVVTLAETFPRNLGPVIALAKVAIGLGSSVLASISVNLFRENISGFIYFIMAYSVVVCSVAAFLVVLPPYFINGWRRRGKTEEQIAALKSLEPVYRRQSVPIRRLAVGYVVVALLLVFLSIQSPVVSYTKVSSGVSTAFGVITIVLVLSFFLMLLPVRWLGGMDDRAGDEPMRASASKVVDRTEEIFFTHADAVVTNAPDKELCPLPEMTSDTADAASEIPQDLRYGGTLWDNLKRPDLWLLFLTFICQSALGIIVVYNASTISVALTGRKRSQQTSALYTAFFGVANTVGRVCMGMFEAFVQHQSPSKRRYLVTLALPLSPFLAAVAGTLLLTIPGEAILLPYIIIYFEEGVFAAVTALIFPSIFASHHGVYYNVGFLTTVISVIGFNRLLFGFVVDAKHDSLGFAPKEECSVAECVRLPLIVATCVAAVGTVMAVIVHIRYSRFVHRMRLRVEDPS</sequence>
<organism evidence="6 7">
    <name type="scientific">Trypanosoma cruzi marinkellei</name>
    <dbReference type="NCBI Taxonomy" id="85056"/>
    <lineage>
        <taxon>Eukaryota</taxon>
        <taxon>Discoba</taxon>
        <taxon>Euglenozoa</taxon>
        <taxon>Kinetoplastea</taxon>
        <taxon>Metakinetoplastina</taxon>
        <taxon>Trypanosomatida</taxon>
        <taxon>Trypanosomatidae</taxon>
        <taxon>Trypanosoma</taxon>
        <taxon>Schizotrypanum</taxon>
    </lineage>
</organism>
<evidence type="ECO:0000256" key="2">
    <source>
        <dbReference type="ARBA" id="ARBA00022692"/>
    </source>
</evidence>
<dbReference type="InterPro" id="IPR036259">
    <property type="entry name" value="MFS_trans_sf"/>
</dbReference>
<feature type="transmembrane region" description="Helical" evidence="5">
    <location>
        <begin position="501"/>
        <end position="524"/>
    </location>
</feature>
<evidence type="ECO:0008006" key="8">
    <source>
        <dbReference type="Google" id="ProtNLM"/>
    </source>
</evidence>
<feature type="transmembrane region" description="Helical" evidence="5">
    <location>
        <begin position="564"/>
        <end position="585"/>
    </location>
</feature>
<reference evidence="6 7" key="1">
    <citation type="journal article" date="2012" name="BMC Genomics">
        <title>Comparative genomic analysis of human infective Trypanosoma cruzi lineages with the bat-restricted subspecies T. cruzi marinkellei.</title>
        <authorList>
            <person name="Franzen O."/>
            <person name="Talavera-Lopez C."/>
            <person name="Ochaya S."/>
            <person name="Butler C.E."/>
            <person name="Messenger L.A."/>
            <person name="Lewis M.D."/>
            <person name="Llewellyn M.S."/>
            <person name="Marinkelle C.J."/>
            <person name="Tyler K.M."/>
            <person name="Miles M.A."/>
            <person name="Andersson B."/>
        </authorList>
    </citation>
    <scope>NUCLEOTIDE SEQUENCE [LARGE SCALE GENOMIC DNA]</scope>
    <source>
        <strain evidence="6 7">B7</strain>
    </source>
</reference>
<feature type="transmembrane region" description="Helical" evidence="5">
    <location>
        <begin position="149"/>
        <end position="167"/>
    </location>
</feature>
<comment type="subcellular location">
    <subcellularLocation>
        <location evidence="1">Membrane</location>
        <topology evidence="1">Multi-pass membrane protein</topology>
    </subcellularLocation>
</comment>
<dbReference type="EMBL" id="AHKC01010717">
    <property type="protein sequence ID" value="EKF31572.1"/>
    <property type="molecule type" value="Genomic_DNA"/>
</dbReference>
<dbReference type="GO" id="GO:0016020">
    <property type="term" value="C:membrane"/>
    <property type="evidence" value="ECO:0007669"/>
    <property type="project" value="UniProtKB-SubCell"/>
</dbReference>
<dbReference type="PANTHER" id="PTHR21576:SF157">
    <property type="entry name" value="NODULIN-LIKE DOMAIN-CONTAINING PROTEIN"/>
    <property type="match status" value="1"/>
</dbReference>
<evidence type="ECO:0000256" key="3">
    <source>
        <dbReference type="ARBA" id="ARBA00022989"/>
    </source>
</evidence>
<feature type="transmembrane region" description="Helical" evidence="5">
    <location>
        <begin position="536"/>
        <end position="558"/>
    </location>
</feature>
<accession>K2NRI8</accession>
<feature type="transmembrane region" description="Helical" evidence="5">
    <location>
        <begin position="268"/>
        <end position="295"/>
    </location>
</feature>
<feature type="transmembrane region" description="Helical" evidence="5">
    <location>
        <begin position="110"/>
        <end position="129"/>
    </location>
</feature>
<feature type="transmembrane region" description="Helical" evidence="5">
    <location>
        <begin position="207"/>
        <end position="229"/>
    </location>
</feature>
<gene>
    <name evidence="6" type="ORF">MOQ_004589</name>
</gene>
<keyword evidence="2 5" id="KW-0812">Transmembrane</keyword>
<feature type="transmembrane region" description="Helical" evidence="5">
    <location>
        <begin position="174"/>
        <end position="195"/>
    </location>
</feature>
<dbReference type="Pfam" id="PF07690">
    <property type="entry name" value="MFS_1"/>
    <property type="match status" value="1"/>
</dbReference>
<feature type="transmembrane region" description="Helical" evidence="5">
    <location>
        <begin position="597"/>
        <end position="620"/>
    </location>
</feature>
<evidence type="ECO:0000256" key="4">
    <source>
        <dbReference type="ARBA" id="ARBA00023136"/>
    </source>
</evidence>
<name>K2NRI8_TRYCR</name>
<keyword evidence="3 5" id="KW-1133">Transmembrane helix</keyword>
<feature type="transmembrane region" description="Helical" evidence="5">
    <location>
        <begin position="328"/>
        <end position="348"/>
    </location>
</feature>
<keyword evidence="7" id="KW-1185">Reference proteome</keyword>
<feature type="transmembrane region" description="Helical" evidence="5">
    <location>
        <begin position="241"/>
        <end position="262"/>
    </location>
</feature>
<dbReference type="InterPro" id="IPR011701">
    <property type="entry name" value="MFS"/>
</dbReference>
<feature type="transmembrane region" description="Helical" evidence="5">
    <location>
        <begin position="360"/>
        <end position="380"/>
    </location>
</feature>
<feature type="transmembrane region" description="Helical" evidence="5">
    <location>
        <begin position="462"/>
        <end position="481"/>
    </location>
</feature>
<dbReference type="PANTHER" id="PTHR21576">
    <property type="entry name" value="UNCHARACTERIZED NODULIN-LIKE PROTEIN"/>
    <property type="match status" value="1"/>
</dbReference>
<keyword evidence="4 5" id="KW-0472">Membrane</keyword>
<comment type="caution">
    <text evidence="6">The sequence shown here is derived from an EMBL/GenBank/DDBJ whole genome shotgun (WGS) entry which is preliminary data.</text>
</comment>
<protein>
    <recommendedName>
        <fullName evidence="8">Nodulin-like domain-containing protein</fullName>
    </recommendedName>
</protein>
<dbReference type="OrthoDB" id="410267at2759"/>
<dbReference type="SUPFAM" id="SSF103473">
    <property type="entry name" value="MFS general substrate transporter"/>
    <property type="match status" value="2"/>
</dbReference>
<evidence type="ECO:0000313" key="6">
    <source>
        <dbReference type="EMBL" id="EKF31572.1"/>
    </source>
</evidence>
<feature type="transmembrane region" description="Helical" evidence="5">
    <location>
        <begin position="21"/>
        <end position="49"/>
    </location>
</feature>
<dbReference type="AlphaFoldDB" id="K2NRI8"/>
<dbReference type="Gene3D" id="1.20.1250.20">
    <property type="entry name" value="MFS general substrate transporter like domains"/>
    <property type="match status" value="2"/>
</dbReference>
<dbReference type="Proteomes" id="UP000007350">
    <property type="component" value="Unassembled WGS sequence"/>
</dbReference>